<dbReference type="EMBL" id="AP022642">
    <property type="protein sequence ID" value="BCA27148.1"/>
    <property type="molecule type" value="Genomic_DNA"/>
</dbReference>
<evidence type="ECO:0000313" key="4">
    <source>
        <dbReference type="EMBL" id="MWK57492.1"/>
    </source>
</evidence>
<dbReference type="EMBL" id="AP022213">
    <property type="protein sequence ID" value="BBT15024.1"/>
    <property type="molecule type" value="Genomic_DNA"/>
</dbReference>
<proteinExistence type="predicted"/>
<dbReference type="EMBL" id="WTFN01000037">
    <property type="protein sequence ID" value="MWK57492.1"/>
    <property type="molecule type" value="Genomic_DNA"/>
</dbReference>
<evidence type="ECO:0000313" key="7">
    <source>
        <dbReference type="Proteomes" id="UP000515591"/>
    </source>
</evidence>
<reference evidence="3 8" key="4">
    <citation type="submission" date="2023-10" db="EMBL/GenBank/DDBJ databases">
        <title>Pseudomonas otitidis isolated from a paediatric patient with cystic fibrosis in Chile.</title>
        <authorList>
            <person name="Amsteins-Romero L."/>
            <person name="Opazo-Capurro A."/>
            <person name="Matus-Kohler M."/>
            <person name="Gonzalez-Rocha G."/>
        </authorList>
    </citation>
    <scope>NUCLEOTIDE SEQUENCE [LARGE SCALE GENOMIC DNA]</scope>
    <source>
        <strain evidence="3 8">P-714</strain>
    </source>
</reference>
<reference evidence="2 6" key="3">
    <citation type="journal article" date="2020" name="Microbiol. Resour. Announc.">
        <title>Complete genome sequence of Pseudomonas otitidis strain MrB4, isolated from Lake Biwa in Japan.</title>
        <authorList>
            <person name="Miyazaki K."/>
            <person name="Hase E."/>
            <person name="Maruya T."/>
        </authorList>
    </citation>
    <scope>NUCLEOTIDE SEQUENCE [LARGE SCALE GENOMIC DNA]</scope>
    <source>
        <strain evidence="2 6">MrB4</strain>
    </source>
</reference>
<dbReference type="RefSeq" id="WP_160481384.1">
    <property type="nucleotide sequence ID" value="NZ_AP022213.1"/>
</dbReference>
<evidence type="ECO:0000313" key="6">
    <source>
        <dbReference type="Proteomes" id="UP000501237"/>
    </source>
</evidence>
<dbReference type="Proteomes" id="UP000461288">
    <property type="component" value="Unassembled WGS sequence"/>
</dbReference>
<dbReference type="KEGG" id="poj:PtoMrB4_11250"/>
<evidence type="ECO:0000313" key="3">
    <source>
        <dbReference type="EMBL" id="MDV3438950.1"/>
    </source>
</evidence>
<evidence type="ECO:0000313" key="2">
    <source>
        <dbReference type="EMBL" id="BCA27148.1"/>
    </source>
</evidence>
<evidence type="ECO:0000313" key="8">
    <source>
        <dbReference type="Proteomes" id="UP001273935"/>
    </source>
</evidence>
<dbReference type="Proteomes" id="UP001273935">
    <property type="component" value="Unassembled WGS sequence"/>
</dbReference>
<protein>
    <submittedName>
        <fullName evidence="2">Uncharacterized protein</fullName>
    </submittedName>
</protein>
<evidence type="ECO:0000313" key="5">
    <source>
        <dbReference type="Proteomes" id="UP000461288"/>
    </source>
</evidence>
<reference evidence="4 5" key="2">
    <citation type="submission" date="2019-12" db="EMBL/GenBank/DDBJ databases">
        <title>Draft genome sequence of Pseudomonas otitidis recovered from a chicken carcass.</title>
        <authorList>
            <person name="Vieira T.R."/>
            <person name="Oliviera E.F.C."/>
            <person name="Silva N.M.V."/>
            <person name="Sambrano G.E."/>
            <person name="Cibulski S.P."/>
            <person name="Cardoso M.R.I."/>
        </authorList>
    </citation>
    <scope>NUCLEOTIDE SEQUENCE [LARGE SCALE GENOMIC DNA]</scope>
    <source>
        <strain evidence="4 5">25_K</strain>
    </source>
</reference>
<name>A0A679GFM0_9GAMM</name>
<dbReference type="Proteomes" id="UP000501237">
    <property type="component" value="Chromosome"/>
</dbReference>
<evidence type="ECO:0000313" key="1">
    <source>
        <dbReference type="EMBL" id="BBT15024.1"/>
    </source>
</evidence>
<dbReference type="Proteomes" id="UP000515591">
    <property type="component" value="Chromosome"/>
</dbReference>
<organism evidence="2 6">
    <name type="scientific">Metapseudomonas otitidis</name>
    <dbReference type="NCBI Taxonomy" id="319939"/>
    <lineage>
        <taxon>Bacteria</taxon>
        <taxon>Pseudomonadati</taxon>
        <taxon>Pseudomonadota</taxon>
        <taxon>Gammaproteobacteria</taxon>
        <taxon>Pseudomonadales</taxon>
        <taxon>Pseudomonadaceae</taxon>
        <taxon>Metapseudomonas</taxon>
    </lineage>
</organism>
<gene>
    <name evidence="4" type="ORF">GO594_16030</name>
    <name evidence="2" type="ORF">PtoMrB4_11250</name>
    <name evidence="3" type="ORF">R0G64_05810</name>
    <name evidence="1" type="ORF">WP8S17C03_10730</name>
</gene>
<sequence length="71" mass="7722">MGVHDWARAALAQVLEQGGGEGFDEALALRALLSAVVERSKGVRSQEDLAAELMFLADNLDDGRDYAFMRP</sequence>
<keyword evidence="8" id="KW-1185">Reference proteome</keyword>
<dbReference type="GeneID" id="57396339"/>
<dbReference type="AlphaFoldDB" id="A0A679GFM0"/>
<dbReference type="EMBL" id="JAWJUL010000015">
    <property type="protein sequence ID" value="MDV3438950.1"/>
    <property type="molecule type" value="Genomic_DNA"/>
</dbReference>
<reference evidence="1 7" key="1">
    <citation type="submission" date="2019-12" db="EMBL/GenBank/DDBJ databases">
        <title>complete genome sequences of Pseudomonas otitidis str. WP8-S17-CRE-03 isolated from wastewater treatment plant effluent.</title>
        <authorList>
            <person name="Sekizuka T."/>
            <person name="Itokawa K."/>
            <person name="Yatsu K."/>
            <person name="Inamine Y."/>
            <person name="Kuroda M."/>
        </authorList>
    </citation>
    <scope>NUCLEOTIDE SEQUENCE [LARGE SCALE GENOMIC DNA]</scope>
    <source>
        <strain evidence="1 7">WP8-S17-CRE-03</strain>
    </source>
</reference>
<accession>A0A679GFM0</accession>